<gene>
    <name evidence="1" type="ORF">STRIP9103_03624</name>
</gene>
<dbReference type="EMBL" id="AEJC01000437">
    <property type="protein sequence ID" value="EKX63381.1"/>
    <property type="molecule type" value="Genomic_DNA"/>
</dbReference>
<dbReference type="Proteomes" id="UP000010411">
    <property type="component" value="Unassembled WGS sequence"/>
</dbReference>
<evidence type="ECO:0000313" key="1">
    <source>
        <dbReference type="EMBL" id="EKX63381.1"/>
    </source>
</evidence>
<dbReference type="AlphaFoldDB" id="L1KRH7"/>
<keyword evidence="2" id="KW-1185">Reference proteome</keyword>
<sequence>MWLTTVLPISSDDATAGNWLDKEILCVWGADIVQEALEGVMLVKTQEVAARVM</sequence>
<comment type="caution">
    <text evidence="1">The sequence shown here is derived from an EMBL/GenBank/DDBJ whole genome shotgun (WGS) entry which is preliminary data.</text>
</comment>
<organism evidence="1 2">
    <name type="scientific">Streptomyces ipomoeae 91-03</name>
    <dbReference type="NCBI Taxonomy" id="698759"/>
    <lineage>
        <taxon>Bacteria</taxon>
        <taxon>Bacillati</taxon>
        <taxon>Actinomycetota</taxon>
        <taxon>Actinomycetes</taxon>
        <taxon>Kitasatosporales</taxon>
        <taxon>Streptomycetaceae</taxon>
        <taxon>Streptomyces</taxon>
    </lineage>
</organism>
<reference evidence="1 2" key="1">
    <citation type="submission" date="2012-11" db="EMBL/GenBank/DDBJ databases">
        <authorList>
            <person name="Huguet-Tapia J.C."/>
            <person name="Durkin A.S."/>
            <person name="Pettis G.S."/>
            <person name="Badger J.H."/>
        </authorList>
    </citation>
    <scope>NUCLEOTIDE SEQUENCE [LARGE SCALE GENOMIC DNA]</scope>
    <source>
        <strain evidence="1 2">91-03</strain>
    </source>
</reference>
<proteinExistence type="predicted"/>
<name>L1KRH7_9ACTN</name>
<evidence type="ECO:0000313" key="2">
    <source>
        <dbReference type="Proteomes" id="UP000010411"/>
    </source>
</evidence>
<accession>L1KRH7</accession>
<protein>
    <submittedName>
        <fullName evidence="1">Uncharacterized protein</fullName>
    </submittedName>
</protein>